<dbReference type="Pfam" id="PF03382">
    <property type="entry name" value="DUF285"/>
    <property type="match status" value="5"/>
</dbReference>
<reference evidence="4 5" key="1">
    <citation type="submission" date="2015-09" db="EMBL/GenBank/DDBJ databases">
        <title>Genome sequence of the marine flavobacterium Croceitalea dokdonensis DOKDO 023 that contains proton- and sodium-pumping rhodopsins.</title>
        <authorList>
            <person name="Kwon S.-K."/>
            <person name="Lee H.K."/>
            <person name="Kwak M.-J."/>
            <person name="Kim J.F."/>
        </authorList>
    </citation>
    <scope>NUCLEOTIDE SEQUENCE [LARGE SCALE GENOMIC DNA]</scope>
    <source>
        <strain evidence="4 5">DOKDO 023</strain>
    </source>
</reference>
<organism evidence="4 5">
    <name type="scientific">Croceitalea dokdonensis DOKDO 023</name>
    <dbReference type="NCBI Taxonomy" id="1300341"/>
    <lineage>
        <taxon>Bacteria</taxon>
        <taxon>Pseudomonadati</taxon>
        <taxon>Bacteroidota</taxon>
        <taxon>Flavobacteriia</taxon>
        <taxon>Flavobacteriales</taxon>
        <taxon>Flavobacteriaceae</taxon>
        <taxon>Croceitalea</taxon>
    </lineage>
</organism>
<feature type="signal peptide" evidence="1">
    <location>
        <begin position="1"/>
        <end position="19"/>
    </location>
</feature>
<dbReference type="OrthoDB" id="9813840at2"/>
<comment type="caution">
    <text evidence="4">The sequence shown here is derived from an EMBL/GenBank/DDBJ whole genome shotgun (WGS) entry which is preliminary data.</text>
</comment>
<dbReference type="NCBIfam" id="TIGR02167">
    <property type="entry name" value="Liste_lipo_26"/>
    <property type="match status" value="8"/>
</dbReference>
<dbReference type="Proteomes" id="UP000050280">
    <property type="component" value="Unassembled WGS sequence"/>
</dbReference>
<sequence length="2376" mass="260288">MAKQLLIFCAVFCYFTSNAQDFVSRWNTGNTSGSSSGPNQITIPTNPAFTTYNYTVDWGDGFQDTGVTGDITHTYAVPGIYTIAIRGDFPAIFFNDSGDNLKILEIVDWGSLQWQSMENAFFGCLNLNFDAIAPPDLTQVTSLKNMFRGCQIFTGIVNNWDVSTITDMSGTFMDCENFNRPLDNWNTANVTDMSETFSGCVNFNEPLDNWNTASVTTMQDMFYVCVNFNQNINNWDVSQVTDMSGMFTACRNFNQPLNLWNVSNVVDMNLMFFRTNDFEQDLSTWQVGNVTNMNRMFDECAFNSPIGNWDVSSVTDMGGMFSDTPNFNQPLNNWDVSNVLSMREMFEGAQAFDQPLNNWDVANVTTMAGMFSGGFSTNSVFNQALNVWDVGSVTDMEGMFENNLVFNQPLDGWNTANVTNMSAMFFNADAFNQPLETWNVENVREFNQMFQNNDAFNQPLNTWNTGSATTLSAMFAGATTFNQPLDSWNTTLVTNMSSVFLNATAFDQDISSWNMENVSILTNMLSNSGLSQTNYDTLLVAWAGQDVRDNLSLGAANLTYCDGLSARQSLMEDHNWNFIGDSVNCSFVLCTEITMPAAGDTQVPANSDIRWAPTPNATGYRVTITRDDGSGPVVAYDQTLPATSVGVDFTNEFNAGDEVSVLVIPFNDEGDAVGCTPITFTVVDSWANSPDAFKITIDTRNLDNNSTNANQYRIDVNDGFPDYLTYDFSIDWGDGQYNNNVTNGITHTYLNPGIYTIAIIGDFPSFYHTSSNRDNLKLISMDQWGTQVWQSMKNTFYFCENMVYNASDVPNLSQVTSMQSMFRRTYLFNANINNWDVGNVTDLGNIFYQASIFNSPLDNWDVGNVTNMRRVFSSAPAFDQDLSSWNVGSVVNMDYMFEGASSFNQPLNSWNVANVTSMIAMFQRAVVFDQPLNNWNVSNVTTMESMFASTDAFNQNIDNWTVSNVMDMSDMFNSANAFDQPLNSWDVSSVTTMSSMFSNTNNFNQPLNNWDVGNVTTMSYMFSGAGSFNQNINSWNVTNVTDMTYMFSYATSFNQPLNSWDVNSVVSMRGTFRGARAFNQPLNSWDVSAVANMSDMFEDAVVFNQPLDNWDVSSVTLMESMFEDAETFDQNINDWNVSVVTNFQGMFKNAIAFNSPLNNWNTGEALNTAEMFRGASRFNQNIDAWNVSFVTNMQEMFKEASNFNQSLNPWNVASVTNMMGMFESAAAFNGNINDWNVRRVTNMQNMFYRATSFNQSINDWRTSMVQNMANMFWEASAYDQPMDRWLLGNVNMNSMFRNATAFNQALGHWDISGVTDMTDMLDNTALSRDHYDSTLMAWSELTPNLGIDLGAEGLPYCDALEERQSMIANFGWTFSQDVLDCPIPECTALTSPLDDATDVPVNTNINWQPTQFAREYQLTITIQPGNTVINETVTGTSYEFMDGTLSLGDTVEVLIVPVNDEGSASGCSAETFTISSDPPTVPECTQLTIPLANATDVSIGTNLTWDPIANADGYMVRVGTSTGATDIVNDENVGNLTNYAFANDLPENTVVFVTITPYNEEGNATGCNEEQFTTELIPVPPACTTLNNPLSGATNVPIDTEISWDAVDGATGYLVVVGDTQGGIEIANNVDVGNLTSYTFNENLREDRTHYVTIIPYNDVGDALGCAEQSFRTGTTTLSDPPECSTLSGPQPMDTDVAVDLAQITWNSVANADGYRITINGSTSDVNDVTDLLVNGTSHPFTNNFDNGETVTVNVVPFNTNGDAIGCSAQSFSIVAVTQNPPDCTSLSQPANGATNIAVSTDLSWGTITDSDGYFITVGTTTGGNDILDNLDVGNNTVYDLPADLPENTEIFVTIVPYNGAGNAAGCTEQSFTTESVATLPICTNLIAPLDGTTDVSVFTDLSWNAVANADGYRLTVGTTTGGNDILDNFDAGNSTVYNLPTDLPGNTEIFVTVAPYNNVGNATSCAEESFTTAVGTALPSCTSLNAPMNAAVDVSADVAEISWNPSPNADGYRISVNGNTSDANDVTNMVVTGTSHPFTNSFDNGETVTITIIPFNADGDAVGCTSESFTIESEAIELPDCTNLITPLNLDIDVTVDVTLAWNAADGAEGYRLTVGTATGLGNILDNEDVGNSTSYNLPDDLPENTEIFVSVTPYNQAGDAEFCEEESFITVPATANVPSCTEITSPANDSSNVSINSTISWNAIGDIDGYFISIGTTAGATDIVDNVDVGLSTSFEPVDNLPYGQEIFVNLIPYNEEGMATGCEVHSFLTEEETQQEVESLYGLSPDGDGINEFWVIEGIENYPANTVTIFNRWGDMVFKIDGYDNNGNVFRGEANQMTGFGASQLPEGTYFFQLQLPEGHNLQRTKGYLVLKR</sequence>
<accession>A0A0P7AX50</accession>
<dbReference type="InterPro" id="IPR026341">
    <property type="entry name" value="T9SS_type_B"/>
</dbReference>
<dbReference type="EMBL" id="LDJX01000002">
    <property type="protein sequence ID" value="KPM32723.1"/>
    <property type="molecule type" value="Genomic_DNA"/>
</dbReference>
<dbReference type="PROSITE" id="PS50853">
    <property type="entry name" value="FN3"/>
    <property type="match status" value="1"/>
</dbReference>
<dbReference type="Gene3D" id="2.60.40.10">
    <property type="entry name" value="Immunoglobulins"/>
    <property type="match status" value="5"/>
</dbReference>
<feature type="chain" id="PRO_5006135146" description="BspA family leucine-rich repeat surface protein" evidence="1">
    <location>
        <begin position="20"/>
        <end position="2376"/>
    </location>
</feature>
<dbReference type="SUPFAM" id="SSF49265">
    <property type="entry name" value="Fibronectin type III"/>
    <property type="match status" value="1"/>
</dbReference>
<evidence type="ECO:0000259" key="3">
    <source>
        <dbReference type="PROSITE" id="PS50853"/>
    </source>
</evidence>
<dbReference type="InterPro" id="IPR000601">
    <property type="entry name" value="PKD_dom"/>
</dbReference>
<protein>
    <recommendedName>
        <fullName evidence="6">BspA family leucine-rich repeat surface protein</fullName>
    </recommendedName>
</protein>
<evidence type="ECO:0000313" key="5">
    <source>
        <dbReference type="Proteomes" id="UP000050280"/>
    </source>
</evidence>
<gene>
    <name evidence="4" type="ORF">I595_1151</name>
</gene>
<keyword evidence="5" id="KW-1185">Reference proteome</keyword>
<dbReference type="STRING" id="1300341.I595_1151"/>
<dbReference type="RefSeq" id="WP_054558339.1">
    <property type="nucleotide sequence ID" value="NZ_LDJX01000002.1"/>
</dbReference>
<feature type="domain" description="PKD" evidence="2">
    <location>
        <begin position="728"/>
        <end position="759"/>
    </location>
</feature>
<dbReference type="InterPro" id="IPR036116">
    <property type="entry name" value="FN3_sf"/>
</dbReference>
<dbReference type="SMART" id="SM00060">
    <property type="entry name" value="FN3"/>
    <property type="match status" value="4"/>
</dbReference>
<dbReference type="InterPro" id="IPR005046">
    <property type="entry name" value="DUF285"/>
</dbReference>
<evidence type="ECO:0008006" key="6">
    <source>
        <dbReference type="Google" id="ProtNLM"/>
    </source>
</evidence>
<dbReference type="InterPro" id="IPR013783">
    <property type="entry name" value="Ig-like_fold"/>
</dbReference>
<name>A0A0P7AX50_9FLAO</name>
<dbReference type="CDD" id="cd00063">
    <property type="entry name" value="FN3"/>
    <property type="match status" value="1"/>
</dbReference>
<dbReference type="PROSITE" id="PS50093">
    <property type="entry name" value="PKD"/>
    <property type="match status" value="1"/>
</dbReference>
<evidence type="ECO:0000256" key="1">
    <source>
        <dbReference type="SAM" id="SignalP"/>
    </source>
</evidence>
<dbReference type="Pfam" id="PF13585">
    <property type="entry name" value="CHU_C"/>
    <property type="match status" value="1"/>
</dbReference>
<proteinExistence type="predicted"/>
<dbReference type="InterPro" id="IPR011889">
    <property type="entry name" value="Liste_lipo_26"/>
</dbReference>
<feature type="domain" description="Fibronectin type-III" evidence="3">
    <location>
        <begin position="2087"/>
        <end position="2175"/>
    </location>
</feature>
<dbReference type="NCBIfam" id="TIGR04131">
    <property type="entry name" value="Bac_Flav_CTERM"/>
    <property type="match status" value="1"/>
</dbReference>
<dbReference type="InterPro" id="IPR003961">
    <property type="entry name" value="FN3_dom"/>
</dbReference>
<keyword evidence="1" id="KW-0732">Signal</keyword>
<evidence type="ECO:0000259" key="2">
    <source>
        <dbReference type="PROSITE" id="PS50093"/>
    </source>
</evidence>
<dbReference type="PATRIC" id="fig|1300341.3.peg.1355"/>
<evidence type="ECO:0000313" key="4">
    <source>
        <dbReference type="EMBL" id="KPM32723.1"/>
    </source>
</evidence>